<evidence type="ECO:0000256" key="1">
    <source>
        <dbReference type="ARBA" id="ARBA00006521"/>
    </source>
</evidence>
<dbReference type="EMBL" id="NNRM01000039">
    <property type="protein sequence ID" value="OYR23609.1"/>
    <property type="molecule type" value="Genomic_DNA"/>
</dbReference>
<dbReference type="InterPro" id="IPR051536">
    <property type="entry name" value="UDG_Type-4/5"/>
</dbReference>
<evidence type="ECO:0000256" key="2">
    <source>
        <dbReference type="ARBA" id="ARBA00019403"/>
    </source>
</evidence>
<dbReference type="NCBIfam" id="TIGR03915">
    <property type="entry name" value="SAM_7_link_chp"/>
    <property type="match status" value="1"/>
</dbReference>
<organism evidence="11 12">
    <name type="scientific">Brucella pseudogrignonensis</name>
    <dbReference type="NCBI Taxonomy" id="419475"/>
    <lineage>
        <taxon>Bacteria</taxon>
        <taxon>Pseudomonadati</taxon>
        <taxon>Pseudomonadota</taxon>
        <taxon>Alphaproteobacteria</taxon>
        <taxon>Hyphomicrobiales</taxon>
        <taxon>Brucellaceae</taxon>
        <taxon>Brucella/Ochrobactrum group</taxon>
        <taxon>Brucella</taxon>
    </lineage>
</organism>
<evidence type="ECO:0000256" key="5">
    <source>
        <dbReference type="ARBA" id="ARBA00022763"/>
    </source>
</evidence>
<dbReference type="Pfam" id="PF13566">
    <property type="entry name" value="DUF4130"/>
    <property type="match status" value="1"/>
</dbReference>
<dbReference type="Proteomes" id="UP000216188">
    <property type="component" value="Unassembled WGS sequence"/>
</dbReference>
<dbReference type="Gene3D" id="3.40.470.10">
    <property type="entry name" value="Uracil-DNA glycosylase-like domain"/>
    <property type="match status" value="1"/>
</dbReference>
<feature type="domain" description="Uracil-DNA glycosylase-like" evidence="10">
    <location>
        <begin position="308"/>
        <end position="464"/>
    </location>
</feature>
<evidence type="ECO:0000313" key="11">
    <source>
        <dbReference type="EMBL" id="OYR23609.1"/>
    </source>
</evidence>
<dbReference type="InterPro" id="IPR005122">
    <property type="entry name" value="Uracil-DNA_glycosylase-like"/>
</dbReference>
<keyword evidence="6" id="KW-0378">Hydrolase</keyword>
<evidence type="ECO:0000256" key="7">
    <source>
        <dbReference type="ARBA" id="ARBA00023004"/>
    </source>
</evidence>
<keyword evidence="8" id="KW-0411">Iron-sulfur</keyword>
<gene>
    <name evidence="11" type="ORF">CEV34_3613</name>
</gene>
<keyword evidence="5" id="KW-0227">DNA damage</keyword>
<keyword evidence="12" id="KW-1185">Reference proteome</keyword>
<evidence type="ECO:0000256" key="9">
    <source>
        <dbReference type="ARBA" id="ARBA00023204"/>
    </source>
</evidence>
<dbReference type="GO" id="GO:0097506">
    <property type="term" value="F:deaminated base DNA N-glycosylase activity"/>
    <property type="evidence" value="ECO:0007669"/>
    <property type="project" value="UniProtKB-ARBA"/>
</dbReference>
<evidence type="ECO:0000313" key="12">
    <source>
        <dbReference type="Proteomes" id="UP000216188"/>
    </source>
</evidence>
<accession>A0A256G953</accession>
<dbReference type="PANTHER" id="PTHR33693">
    <property type="entry name" value="TYPE-5 URACIL-DNA GLYCOSYLASE"/>
    <property type="match status" value="1"/>
</dbReference>
<dbReference type="PANTHER" id="PTHR33693:SF9">
    <property type="entry name" value="TYPE-4 URACIL-DNA GLYCOSYLASE"/>
    <property type="match status" value="1"/>
</dbReference>
<evidence type="ECO:0000256" key="3">
    <source>
        <dbReference type="ARBA" id="ARBA00022485"/>
    </source>
</evidence>
<evidence type="ECO:0000259" key="10">
    <source>
        <dbReference type="SMART" id="SM00986"/>
    </source>
</evidence>
<dbReference type="CDD" id="cd10030">
    <property type="entry name" value="UDG-F4_TTUDGA_SPO1dp_like"/>
    <property type="match status" value="1"/>
</dbReference>
<dbReference type="RefSeq" id="WP_094544125.1">
    <property type="nucleotide sequence ID" value="NZ_JBHEEM010000005.1"/>
</dbReference>
<protein>
    <recommendedName>
        <fullName evidence="2">Type-4 uracil-DNA glycosylase</fullName>
    </recommendedName>
</protein>
<dbReference type="SMART" id="SM00986">
    <property type="entry name" value="UDG"/>
    <property type="match status" value="1"/>
</dbReference>
<dbReference type="InterPro" id="IPR005273">
    <property type="entry name" value="Ura-DNA_glyco_family4"/>
</dbReference>
<comment type="caution">
    <text evidence="11">The sequence shown here is derived from an EMBL/GenBank/DDBJ whole genome shotgun (WGS) entry which is preliminary data.</text>
</comment>
<dbReference type="GO" id="GO:0006281">
    <property type="term" value="P:DNA repair"/>
    <property type="evidence" value="ECO:0007669"/>
    <property type="project" value="UniProtKB-KW"/>
</dbReference>
<dbReference type="InterPro" id="IPR036895">
    <property type="entry name" value="Uracil-DNA_glycosylase-like_sf"/>
</dbReference>
<dbReference type="STRING" id="419475.A8A54_22115"/>
<dbReference type="GO" id="GO:0046872">
    <property type="term" value="F:metal ion binding"/>
    <property type="evidence" value="ECO:0007669"/>
    <property type="project" value="UniProtKB-KW"/>
</dbReference>
<dbReference type="Pfam" id="PF03167">
    <property type="entry name" value="UDG"/>
    <property type="match status" value="1"/>
</dbReference>
<reference evidence="11 12" key="1">
    <citation type="submission" date="2017-07" db="EMBL/GenBank/DDBJ databases">
        <title>Phylogenetic study on the rhizospheric bacterium Ochrobactrum sp. A44.</title>
        <authorList>
            <person name="Krzyzanowska D.M."/>
            <person name="Ossowicki A."/>
            <person name="Rajewska M."/>
            <person name="Maciag T."/>
            <person name="Kaczynski Z."/>
            <person name="Czerwicka M."/>
            <person name="Jafra S."/>
        </authorList>
    </citation>
    <scope>NUCLEOTIDE SEQUENCE [LARGE SCALE GENOMIC DNA]</scope>
    <source>
        <strain evidence="11 12">CCUG 30717</strain>
    </source>
</reference>
<evidence type="ECO:0000256" key="6">
    <source>
        <dbReference type="ARBA" id="ARBA00022801"/>
    </source>
</evidence>
<dbReference type="GO" id="GO:0051539">
    <property type="term" value="F:4 iron, 4 sulfur cluster binding"/>
    <property type="evidence" value="ECO:0007669"/>
    <property type="project" value="UniProtKB-KW"/>
</dbReference>
<comment type="similarity">
    <text evidence="1">Belongs to the uracil-DNA glycosylase (UDG) superfamily. Type 4 (UDGa) family.</text>
</comment>
<dbReference type="SMART" id="SM00987">
    <property type="entry name" value="UreE_C"/>
    <property type="match status" value="1"/>
</dbReference>
<keyword evidence="9" id="KW-0234">DNA repair</keyword>
<sequence length="481" mass="54290">MSFCATIDEIGTVNSWRQAARRAMSHRIPPESMNWNPADGLFDGDGLPQSEGPHATLASKAFLETMRSVIWHADAERFHLLYQALWRLVQRDGDPLSPVDPLGYRLIRMSKNVRRDLHKMHAFLRFREISATTQRRRFIAWFEPDHNIVEPASTFFVARFSDMDWTILTPKRSAVFENGVLEFRAGAARPNLAPDDSEALWNAYFSNIFNPARTNIRAMLSEMPKKYWRNMPETSLIPAMLKDAEARTTKMREAQATPPRKGSELITQRYRDQFPAVAATADTIDDLSRAIRTCQRCSLCEQASQAVCGSGSQNAAIMIVGEQPGDHEDLSGLPFVGPAGQILRRLMQRADIADNSVFLTNAVKHFKFTPRGKRRLHQTPNRDEINHCRWWLTQEIALVKPRLIVALGASAAFAVSGTARPISQRRGTVEQLQDETRILFSWHPSYILRLPDPVHQQRAEGQLLDDLGQARDLIAALGSAG</sequence>
<dbReference type="AlphaFoldDB" id="A0A256G953"/>
<name>A0A256G953_9HYPH</name>
<keyword evidence="4" id="KW-0479">Metal-binding</keyword>
<keyword evidence="7" id="KW-0408">Iron</keyword>
<evidence type="ECO:0000256" key="4">
    <source>
        <dbReference type="ARBA" id="ARBA00022723"/>
    </source>
</evidence>
<keyword evidence="3" id="KW-0004">4Fe-4S</keyword>
<dbReference type="InterPro" id="IPR023875">
    <property type="entry name" value="DNA_repair_put"/>
</dbReference>
<dbReference type="InterPro" id="IPR025404">
    <property type="entry name" value="DUF4130"/>
</dbReference>
<dbReference type="NCBIfam" id="TIGR03914">
    <property type="entry name" value="UDG_fam_dom"/>
    <property type="match status" value="1"/>
</dbReference>
<evidence type="ECO:0000256" key="8">
    <source>
        <dbReference type="ARBA" id="ARBA00023014"/>
    </source>
</evidence>
<dbReference type="SUPFAM" id="SSF52141">
    <property type="entry name" value="Uracil-DNA glycosylase-like"/>
    <property type="match status" value="1"/>
</dbReference>
<proteinExistence type="inferred from homology"/>